<dbReference type="InterPro" id="IPR016181">
    <property type="entry name" value="Acyl_CoA_acyltransferase"/>
</dbReference>
<dbReference type="PANTHER" id="PTHR43800:SF1">
    <property type="entry name" value="PEPTIDYL-LYSINE N-ACETYLTRANSFERASE YJAB"/>
    <property type="match status" value="1"/>
</dbReference>
<evidence type="ECO:0000259" key="4">
    <source>
        <dbReference type="PROSITE" id="PS51186"/>
    </source>
</evidence>
<organism evidence="5 6">
    <name type="scientific">Rhodococcus baikonurensis</name>
    <dbReference type="NCBI Taxonomy" id="172041"/>
    <lineage>
        <taxon>Bacteria</taxon>
        <taxon>Bacillati</taxon>
        <taxon>Actinomycetota</taxon>
        <taxon>Actinomycetes</taxon>
        <taxon>Mycobacteriales</taxon>
        <taxon>Nocardiaceae</taxon>
        <taxon>Rhodococcus</taxon>
        <taxon>Rhodococcus erythropolis group</taxon>
    </lineage>
</organism>
<feature type="compositionally biased region" description="Polar residues" evidence="3">
    <location>
        <begin position="189"/>
        <end position="212"/>
    </location>
</feature>
<dbReference type="EC" id="2.3.-.-" evidence="5"/>
<dbReference type="EMBL" id="JBHMAS010000089">
    <property type="protein sequence ID" value="MFB9784461.1"/>
    <property type="molecule type" value="Genomic_DNA"/>
</dbReference>
<dbReference type="Proteomes" id="UP001589587">
    <property type="component" value="Unassembled WGS sequence"/>
</dbReference>
<keyword evidence="2 5" id="KW-0012">Acyltransferase</keyword>
<gene>
    <name evidence="5" type="ORF">ACFFQ6_32680</name>
</gene>
<accession>A0ABV5XPW6</accession>
<evidence type="ECO:0000313" key="5">
    <source>
        <dbReference type="EMBL" id="MFB9784461.1"/>
    </source>
</evidence>
<name>A0ABV5XPW6_9NOCA</name>
<evidence type="ECO:0000256" key="2">
    <source>
        <dbReference type="ARBA" id="ARBA00023315"/>
    </source>
</evidence>
<feature type="region of interest" description="Disordered" evidence="3">
    <location>
        <begin position="182"/>
        <end position="212"/>
    </location>
</feature>
<feature type="domain" description="N-acetyltransferase" evidence="4">
    <location>
        <begin position="1"/>
        <end position="150"/>
    </location>
</feature>
<protein>
    <submittedName>
        <fullName evidence="5">GNAT family N-acetyltransferase</fullName>
        <ecNumber evidence="5">2.3.-.-</ecNumber>
    </submittedName>
</protein>
<evidence type="ECO:0000256" key="3">
    <source>
        <dbReference type="SAM" id="MobiDB-lite"/>
    </source>
</evidence>
<keyword evidence="1 5" id="KW-0808">Transferase</keyword>
<dbReference type="PANTHER" id="PTHR43800">
    <property type="entry name" value="PEPTIDYL-LYSINE N-ACETYLTRANSFERASE YJAB"/>
    <property type="match status" value="1"/>
</dbReference>
<keyword evidence="6" id="KW-1185">Reference proteome</keyword>
<dbReference type="PROSITE" id="PS51186">
    <property type="entry name" value="GNAT"/>
    <property type="match status" value="1"/>
</dbReference>
<dbReference type="CDD" id="cd04301">
    <property type="entry name" value="NAT_SF"/>
    <property type="match status" value="1"/>
</dbReference>
<dbReference type="Gene3D" id="3.40.630.30">
    <property type="match status" value="1"/>
</dbReference>
<evidence type="ECO:0000256" key="1">
    <source>
        <dbReference type="ARBA" id="ARBA00022679"/>
    </source>
</evidence>
<dbReference type="GO" id="GO:0016746">
    <property type="term" value="F:acyltransferase activity"/>
    <property type="evidence" value="ECO:0007669"/>
    <property type="project" value="UniProtKB-KW"/>
</dbReference>
<comment type="caution">
    <text evidence="5">The sequence shown here is derived from an EMBL/GenBank/DDBJ whole genome shotgun (WGS) entry which is preliminary data.</text>
</comment>
<dbReference type="InterPro" id="IPR000182">
    <property type="entry name" value="GNAT_dom"/>
</dbReference>
<dbReference type="Pfam" id="PF00583">
    <property type="entry name" value="Acetyltransf_1"/>
    <property type="match status" value="1"/>
</dbReference>
<evidence type="ECO:0000313" key="6">
    <source>
        <dbReference type="Proteomes" id="UP001589587"/>
    </source>
</evidence>
<sequence>MIRSAISTDLPALQQIEIAAGEPFRDIGMDAIADDPPPTLDELNDFLAAEHIWVQTDANDVPVAYALVEIVDGGAHIEQVSVHPDHARQGLGAQLIDAVTEWAADHHHDLVTLTTFVDVPWNAPYYERLGFVRLAENRLSPGLIRIRTDEQSSGLDAWPRVTMSRPARGHVSAAQKYAAQELAVHTPDRTNSSSTAVGPSRSIPSDATHSSL</sequence>
<proteinExistence type="predicted"/>
<dbReference type="SUPFAM" id="SSF55729">
    <property type="entry name" value="Acyl-CoA N-acyltransferases (Nat)"/>
    <property type="match status" value="1"/>
</dbReference>
<dbReference type="RefSeq" id="WP_283376739.1">
    <property type="nucleotide sequence ID" value="NZ_JBHMAS010000089.1"/>
</dbReference>
<reference evidence="5 6" key="1">
    <citation type="submission" date="2024-09" db="EMBL/GenBank/DDBJ databases">
        <authorList>
            <person name="Sun Q."/>
            <person name="Mori K."/>
        </authorList>
    </citation>
    <scope>NUCLEOTIDE SEQUENCE [LARGE SCALE GENOMIC DNA]</scope>
    <source>
        <strain evidence="5 6">JCM 11411</strain>
    </source>
</reference>